<dbReference type="SMART" id="SM00228">
    <property type="entry name" value="PDZ"/>
    <property type="match status" value="1"/>
</dbReference>
<dbReference type="PANTHER" id="PTHR10554">
    <property type="entry name" value="SYNTROPHIN"/>
    <property type="match status" value="1"/>
</dbReference>
<comment type="subcellular location">
    <subcellularLocation>
        <location evidence="1">Cytoplasm</location>
        <location evidence="1">Cytoskeleton</location>
    </subcellularLocation>
</comment>
<organism evidence="7 8">
    <name type="scientific">Collichthys lucidus</name>
    <name type="common">Big head croaker</name>
    <name type="synonym">Sciaena lucida</name>
    <dbReference type="NCBI Taxonomy" id="240159"/>
    <lineage>
        <taxon>Eukaryota</taxon>
        <taxon>Metazoa</taxon>
        <taxon>Chordata</taxon>
        <taxon>Craniata</taxon>
        <taxon>Vertebrata</taxon>
        <taxon>Euteleostomi</taxon>
        <taxon>Actinopterygii</taxon>
        <taxon>Neopterygii</taxon>
        <taxon>Teleostei</taxon>
        <taxon>Neoteleostei</taxon>
        <taxon>Acanthomorphata</taxon>
        <taxon>Eupercaria</taxon>
        <taxon>Sciaenidae</taxon>
        <taxon>Collichthys</taxon>
    </lineage>
</organism>
<dbReference type="GO" id="GO:0005198">
    <property type="term" value="F:structural molecule activity"/>
    <property type="evidence" value="ECO:0007669"/>
    <property type="project" value="InterPro"/>
</dbReference>
<keyword evidence="8" id="KW-1185">Reference proteome</keyword>
<dbReference type="InterPro" id="IPR055108">
    <property type="entry name" value="Syntrophin_4th"/>
</dbReference>
<dbReference type="Gene3D" id="2.30.42.10">
    <property type="match status" value="1"/>
</dbReference>
<dbReference type="InterPro" id="IPR019791">
    <property type="entry name" value="Haem_peroxidase_animal"/>
</dbReference>
<feature type="transmembrane region" description="Helical" evidence="5">
    <location>
        <begin position="1299"/>
        <end position="1318"/>
    </location>
</feature>
<dbReference type="InterPro" id="IPR011993">
    <property type="entry name" value="PH-like_dom_sf"/>
</dbReference>
<dbReference type="Gene3D" id="1.10.640.10">
    <property type="entry name" value="Haem peroxidase domain superfamily, animal type"/>
    <property type="match status" value="1"/>
</dbReference>
<evidence type="ECO:0000313" key="7">
    <source>
        <dbReference type="EMBL" id="TKS86320.1"/>
    </source>
</evidence>
<evidence type="ECO:0000256" key="5">
    <source>
        <dbReference type="SAM" id="Phobius"/>
    </source>
</evidence>
<dbReference type="InterPro" id="IPR037120">
    <property type="entry name" value="Haem_peroxidase_sf_animal"/>
</dbReference>
<keyword evidence="5" id="KW-0472">Membrane</keyword>
<keyword evidence="4" id="KW-0206">Cytoskeleton</keyword>
<dbReference type="Proteomes" id="UP000298787">
    <property type="component" value="Chromosome 18"/>
</dbReference>
<dbReference type="SUPFAM" id="SSF50156">
    <property type="entry name" value="PDZ domain-like"/>
    <property type="match status" value="1"/>
</dbReference>
<proteinExistence type="inferred from homology"/>
<keyword evidence="5" id="KW-0812">Transmembrane</keyword>
<dbReference type="Pfam" id="PF23012">
    <property type="entry name" value="Syntrophin_4th"/>
    <property type="match status" value="1"/>
</dbReference>
<accession>A0A4U5VF72</accession>
<comment type="similarity">
    <text evidence="2">Belongs to the syntrophin family.</text>
</comment>
<dbReference type="PROSITE" id="PS50106">
    <property type="entry name" value="PDZ"/>
    <property type="match status" value="1"/>
</dbReference>
<name>A0A4U5VF72_COLLU</name>
<dbReference type="GO" id="GO:0004601">
    <property type="term" value="F:peroxidase activity"/>
    <property type="evidence" value="ECO:0007669"/>
    <property type="project" value="InterPro"/>
</dbReference>
<dbReference type="PROSITE" id="PS50292">
    <property type="entry name" value="PEROXIDASE_3"/>
    <property type="match status" value="1"/>
</dbReference>
<dbReference type="PANTHER" id="PTHR10554:SF3">
    <property type="entry name" value="GAMMA-2-SYNTROPHIN"/>
    <property type="match status" value="1"/>
</dbReference>
<reference evidence="7 8" key="1">
    <citation type="submission" date="2019-01" db="EMBL/GenBank/DDBJ databases">
        <title>Genome Assembly of Collichthys lucidus.</title>
        <authorList>
            <person name="Cai M."/>
            <person name="Xiao S."/>
        </authorList>
    </citation>
    <scope>NUCLEOTIDE SEQUENCE [LARGE SCALE GENOMIC DNA]</scope>
    <source>
        <strain evidence="7">JT15FE1705JMU</strain>
        <tissue evidence="7">Muscle</tissue>
    </source>
</reference>
<dbReference type="InterPro" id="IPR001478">
    <property type="entry name" value="PDZ"/>
</dbReference>
<dbReference type="InterPro" id="IPR015482">
    <property type="entry name" value="Syntrophin"/>
</dbReference>
<evidence type="ECO:0000256" key="1">
    <source>
        <dbReference type="ARBA" id="ARBA00004245"/>
    </source>
</evidence>
<evidence type="ECO:0000256" key="4">
    <source>
        <dbReference type="ARBA" id="ARBA00023212"/>
    </source>
</evidence>
<dbReference type="GO" id="GO:0006979">
    <property type="term" value="P:response to oxidative stress"/>
    <property type="evidence" value="ECO:0007669"/>
    <property type="project" value="InterPro"/>
</dbReference>
<evidence type="ECO:0000256" key="2">
    <source>
        <dbReference type="ARBA" id="ARBA00010798"/>
    </source>
</evidence>
<evidence type="ECO:0000259" key="6">
    <source>
        <dbReference type="PROSITE" id="PS50106"/>
    </source>
</evidence>
<dbReference type="Gene3D" id="2.30.29.30">
    <property type="entry name" value="Pleckstrin-homology domain (PH domain)/Phosphotyrosine-binding domain (PTB)"/>
    <property type="match status" value="1"/>
</dbReference>
<dbReference type="InterPro" id="IPR036034">
    <property type="entry name" value="PDZ_sf"/>
</dbReference>
<dbReference type="EMBL" id="CM014095">
    <property type="protein sequence ID" value="TKS86320.1"/>
    <property type="molecule type" value="Genomic_DNA"/>
</dbReference>
<dbReference type="GO" id="GO:0005856">
    <property type="term" value="C:cytoskeleton"/>
    <property type="evidence" value="ECO:0007669"/>
    <property type="project" value="UniProtKB-SubCell"/>
</dbReference>
<dbReference type="Pfam" id="PF03098">
    <property type="entry name" value="An_peroxidase"/>
    <property type="match status" value="1"/>
</dbReference>
<dbReference type="STRING" id="240159.A0A4U5VF72"/>
<dbReference type="GO" id="GO:0016010">
    <property type="term" value="C:dystrophin-associated glycoprotein complex"/>
    <property type="evidence" value="ECO:0007669"/>
    <property type="project" value="TreeGrafter"/>
</dbReference>
<dbReference type="SUPFAM" id="SSF48113">
    <property type="entry name" value="Heme-dependent peroxidases"/>
    <property type="match status" value="1"/>
</dbReference>
<dbReference type="Pfam" id="PF00595">
    <property type="entry name" value="PDZ"/>
    <property type="match status" value="1"/>
</dbReference>
<sequence>MKWPEMLDSLNFLPVSFLAWDQTVLGHSPLSSRLTSQQKLTAAVFLKWMYMARGEDVFHVSGIFCTDRHVFIKLWCSRVFKRRTFRTVRRVSTTVRRYKFSAKKILEMQQRLVFHLSVRVCRFYQESMHISKSSTVLLYKTCNVTDEQVVLKLPDMCPRAGATFLPFDVTTKSGIALLYNEETNNTYDVCLKLTKEVLTIQKLDVVCTSGSESQVNGGAEHNVPVVISKIFKDQVADQTGKLFVGDAVLQVNGINVEPCTHEEVVSIFVINCCKNPTRCSIYPSRFNSSLKFIIKMAVAINIEQHINNLSCHLGSPGLSTDHSRVSSPLFDSGLHLNGNGNNTAPSPPLPSANEPKYEKRWLDAVSIPLLMARVSRYKAGTDKLRSNCFEVFALDGANTNILQFCTAAESTDWLQAISTNINDLTQENIVHMGWACESLEGTTAGRTSAFKFLALRGPYFYIFRNPPVQYQPKAPRFDCQGQRTNDVALCAVCLRCDMRCSPISLKITTVQNVPLSSSYFICRPFRQVNHVYSLDRVIYSAKMKEKTRYNQYPVYMLLFYSTILRQLNLGDLSKVKQACFRISLNSFRALHGLAPIHNAELLRPFEIPRQGSASSKVKISAADWGQAETTYNLYEVLFKVHKLWMAEDCWLQARLYLGLEHSPEQQDNESLCFSILVGHGQSHTFRVELATDLAIWEKSFQRAVFLEVQRIRSKSYMCSSHGNVLCFTIDFGSGFTCSEGTSKTVLWRYKFSQLKGSSDDGKTRVKLLFKNAESKQIEMKAMLEAVLQEIELWLSLVIFTRQASLSLSYLHIGQKWQTLPPAMQISFIRKQEHRLKCHQETVSDNTAIKKVSHFALYSQGTGQYNSVSCEIKSVVTETVEELCAVGGEHEGYKFSTSIRELLISSHQESLQIVHEAFLHSRRGQSTPLSSMRVFTFLRQTEPETLEISRAAEVFQTTLQVLKNRARQRHKRDVTASELLLREHVELIAELSQCLPASHPSICQHSHLNEYRTITGLCNNRWPREVSKKILRSSSKGKDDVYSQLLVEWGQYIDHDITFTPQSSGSTAFWTGVDCLTTCEHMHPCFPIETGDIISGAQGCMPFYRSLPACFVYSGSDIEQALQRQQLNAITSFMDASVVYGHNPKIGSFLRDLSGLNGKLAINEQFTDPKGRPYLPFVATLPSACLQDPQGQRVECFSAGDSRVNEGLPLSALHILWLREHNRIAEALKHINGHWSPETIYQETRKIIGALHQTQRWDKATKTYTDVERPYIVGTYNKYMGGVDLLFIEKCKFTVKSQHWYMYIFWHNITLAVVAWLLYKRHEKDLGTAISFWWTQHSKVQTIPLPRNHVHKDLTEHFPMKCTTLLSIPAVYQHGNYAYSLFFKSYTALLAMSSVADLATFFFKVPTNKLRNFLGRP</sequence>
<keyword evidence="5" id="KW-1133">Transmembrane helix</keyword>
<protein>
    <submittedName>
        <fullName evidence="7">Gamma-2-syntrophin</fullName>
    </submittedName>
</protein>
<dbReference type="InterPro" id="IPR010255">
    <property type="entry name" value="Haem_peroxidase_sf"/>
</dbReference>
<dbReference type="GO" id="GO:0020037">
    <property type="term" value="F:heme binding"/>
    <property type="evidence" value="ECO:0007669"/>
    <property type="project" value="InterPro"/>
</dbReference>
<evidence type="ECO:0000313" key="8">
    <source>
        <dbReference type="Proteomes" id="UP000298787"/>
    </source>
</evidence>
<keyword evidence="3" id="KW-0963">Cytoplasm</keyword>
<evidence type="ECO:0000256" key="3">
    <source>
        <dbReference type="ARBA" id="ARBA00022490"/>
    </source>
</evidence>
<dbReference type="SUPFAM" id="SSF50729">
    <property type="entry name" value="PH domain-like"/>
    <property type="match status" value="1"/>
</dbReference>
<feature type="domain" description="PDZ" evidence="6">
    <location>
        <begin position="215"/>
        <end position="268"/>
    </location>
</feature>
<gene>
    <name evidence="7" type="ORF">D9C73_020437</name>
</gene>
<dbReference type="PRINTS" id="PR00457">
    <property type="entry name" value="ANPEROXIDASE"/>
</dbReference>